<accession>A0ABM9JWY2</accession>
<evidence type="ECO:0000313" key="1">
    <source>
        <dbReference type="EMBL" id="CAJ0806036.1"/>
    </source>
</evidence>
<dbReference type="EMBL" id="CATZBU010000014">
    <property type="protein sequence ID" value="CAJ0806036.1"/>
    <property type="molecule type" value="Genomic_DNA"/>
</dbReference>
<evidence type="ECO:0000313" key="2">
    <source>
        <dbReference type="Proteomes" id="UP001189813"/>
    </source>
</evidence>
<sequence>MTTPRTARCGLVRLLGTLIVNDIVFVRQQYAGADPIRIVTCRNAIAARASSVAMFATEPFQSNPSALSV</sequence>
<proteinExistence type="predicted"/>
<gene>
    <name evidence="1" type="ORF">LMG19083_04340</name>
</gene>
<organism evidence="1 2">
    <name type="scientific">Ralstonia psammae</name>
    <dbReference type="NCBI Taxonomy" id="3058598"/>
    <lineage>
        <taxon>Bacteria</taxon>
        <taxon>Pseudomonadati</taxon>
        <taxon>Pseudomonadota</taxon>
        <taxon>Betaproteobacteria</taxon>
        <taxon>Burkholderiales</taxon>
        <taxon>Burkholderiaceae</taxon>
        <taxon>Ralstonia</taxon>
    </lineage>
</organism>
<protein>
    <submittedName>
        <fullName evidence="1">Uncharacterized protein</fullName>
    </submittedName>
</protein>
<reference evidence="1 2" key="1">
    <citation type="submission" date="2023-07" db="EMBL/GenBank/DDBJ databases">
        <authorList>
            <person name="Peeters C."/>
        </authorList>
    </citation>
    <scope>NUCLEOTIDE SEQUENCE [LARGE SCALE GENOMIC DNA]</scope>
    <source>
        <strain evidence="1 2">LMG 19083</strain>
    </source>
</reference>
<keyword evidence="2" id="KW-1185">Reference proteome</keyword>
<comment type="caution">
    <text evidence="1">The sequence shown here is derived from an EMBL/GenBank/DDBJ whole genome shotgun (WGS) entry which is preliminary data.</text>
</comment>
<dbReference type="Proteomes" id="UP001189813">
    <property type="component" value="Unassembled WGS sequence"/>
</dbReference>
<name>A0ABM9JWY2_9RALS</name>